<dbReference type="PANTHER" id="PTHR30532:SF24">
    <property type="entry name" value="FERRIC ENTEROBACTIN-BINDING PERIPLASMIC PROTEIN FEPB"/>
    <property type="match status" value="1"/>
</dbReference>
<dbReference type="Proteomes" id="UP001257739">
    <property type="component" value="Unassembled WGS sequence"/>
</dbReference>
<sequence>MSQFSRRAVAAFGALLLAGSMAACGSTASDDDSSGGPWSFTSGDGKTVKLDTTPKRIIASGAEAAALISFGIRPVGIYANTPVEDDANLKNLDLKGITILGEAWGEIDVEKAATLNPDLIVADWWPAEKAYSGLEEGVKASSRKLANLAPVVGVAQGDSIEALAEGYEKLAESLGADVDDPKIAADKKAFETSLAAFKKAVAAKPGLSVLAVSPADDVLYVANPKYAPELLDFQRWGLDVINPDNPDKGFPYWENLSWEKADKYQPDLLLVDDRAYDSTLKTGEKQPTWNTIKAAKAKAYVPWPAYWMHTYGEYAAQLTQLTTAIEKADADLA</sequence>
<dbReference type="PROSITE" id="PS50983">
    <property type="entry name" value="FE_B12_PBP"/>
    <property type="match status" value="1"/>
</dbReference>
<dbReference type="PROSITE" id="PS51257">
    <property type="entry name" value="PROKAR_LIPOPROTEIN"/>
    <property type="match status" value="1"/>
</dbReference>
<dbReference type="Pfam" id="PF01497">
    <property type="entry name" value="Peripla_BP_2"/>
    <property type="match status" value="1"/>
</dbReference>
<accession>A0ABU1UK95</accession>
<evidence type="ECO:0000259" key="6">
    <source>
        <dbReference type="PROSITE" id="PS50983"/>
    </source>
</evidence>
<reference evidence="7 8" key="1">
    <citation type="submission" date="2023-07" db="EMBL/GenBank/DDBJ databases">
        <title>Sorghum-associated microbial communities from plants grown in Nebraska, USA.</title>
        <authorList>
            <person name="Schachtman D."/>
        </authorList>
    </citation>
    <scope>NUCLEOTIDE SEQUENCE [LARGE SCALE GENOMIC DNA]</scope>
    <source>
        <strain evidence="7 8">BE248</strain>
    </source>
</reference>
<dbReference type="PANTHER" id="PTHR30532">
    <property type="entry name" value="IRON III DICITRATE-BINDING PERIPLASMIC PROTEIN"/>
    <property type="match status" value="1"/>
</dbReference>
<feature type="chain" id="PRO_5046392487" evidence="5">
    <location>
        <begin position="23"/>
        <end position="333"/>
    </location>
</feature>
<dbReference type="InterPro" id="IPR051313">
    <property type="entry name" value="Bact_iron-sidero_bind"/>
</dbReference>
<dbReference type="InterPro" id="IPR002491">
    <property type="entry name" value="ABC_transptr_periplasmic_BD"/>
</dbReference>
<evidence type="ECO:0000256" key="2">
    <source>
        <dbReference type="ARBA" id="ARBA00008814"/>
    </source>
</evidence>
<keyword evidence="4 5" id="KW-0732">Signal</keyword>
<dbReference type="SUPFAM" id="SSF53807">
    <property type="entry name" value="Helical backbone' metal receptor"/>
    <property type="match status" value="1"/>
</dbReference>
<keyword evidence="8" id="KW-1185">Reference proteome</keyword>
<dbReference type="RefSeq" id="WP_309966191.1">
    <property type="nucleotide sequence ID" value="NZ_JAVDWH010000001.1"/>
</dbReference>
<name>A0ABU1UK95_9ACTN</name>
<protein>
    <submittedName>
        <fullName evidence="7">Iron complex transport system substrate-binding protein</fullName>
    </submittedName>
</protein>
<evidence type="ECO:0000313" key="8">
    <source>
        <dbReference type="Proteomes" id="UP001257739"/>
    </source>
</evidence>
<evidence type="ECO:0000256" key="3">
    <source>
        <dbReference type="ARBA" id="ARBA00022448"/>
    </source>
</evidence>
<evidence type="ECO:0000256" key="5">
    <source>
        <dbReference type="SAM" id="SignalP"/>
    </source>
</evidence>
<comment type="similarity">
    <text evidence="2">Belongs to the bacterial solute-binding protein 8 family.</text>
</comment>
<gene>
    <name evidence="7" type="ORF">J2X11_000432</name>
</gene>
<comment type="caution">
    <text evidence="7">The sequence shown here is derived from an EMBL/GenBank/DDBJ whole genome shotgun (WGS) entry which is preliminary data.</text>
</comment>
<feature type="signal peptide" evidence="5">
    <location>
        <begin position="1"/>
        <end position="22"/>
    </location>
</feature>
<organism evidence="7 8">
    <name type="scientific">Aeromicrobium panaciterrae</name>
    <dbReference type="NCBI Taxonomy" id="363861"/>
    <lineage>
        <taxon>Bacteria</taxon>
        <taxon>Bacillati</taxon>
        <taxon>Actinomycetota</taxon>
        <taxon>Actinomycetes</taxon>
        <taxon>Propionibacteriales</taxon>
        <taxon>Nocardioidaceae</taxon>
        <taxon>Aeromicrobium</taxon>
    </lineage>
</organism>
<comment type="subcellular location">
    <subcellularLocation>
        <location evidence="1">Cell envelope</location>
    </subcellularLocation>
</comment>
<evidence type="ECO:0000256" key="4">
    <source>
        <dbReference type="ARBA" id="ARBA00022729"/>
    </source>
</evidence>
<dbReference type="Gene3D" id="3.40.50.1980">
    <property type="entry name" value="Nitrogenase molybdenum iron protein domain"/>
    <property type="match status" value="2"/>
</dbReference>
<dbReference type="EMBL" id="JAVDWH010000001">
    <property type="protein sequence ID" value="MDR7085593.1"/>
    <property type="molecule type" value="Genomic_DNA"/>
</dbReference>
<evidence type="ECO:0000256" key="1">
    <source>
        <dbReference type="ARBA" id="ARBA00004196"/>
    </source>
</evidence>
<proteinExistence type="inferred from homology"/>
<keyword evidence="3" id="KW-0813">Transport</keyword>
<evidence type="ECO:0000313" key="7">
    <source>
        <dbReference type="EMBL" id="MDR7085593.1"/>
    </source>
</evidence>
<feature type="domain" description="Fe/B12 periplasmic-binding" evidence="6">
    <location>
        <begin position="55"/>
        <end position="333"/>
    </location>
</feature>